<keyword evidence="1" id="KW-0540">Nuclease</keyword>
<comment type="similarity">
    <text evidence="3">Belongs to the HNH nuclease family.</text>
</comment>
<dbReference type="SMART" id="SM00507">
    <property type="entry name" value="HNHc"/>
    <property type="match status" value="1"/>
</dbReference>
<proteinExistence type="inferred from homology"/>
<dbReference type="STRING" id="66692.ABC1327"/>
<reference evidence="6 7" key="1">
    <citation type="journal article" date="1994" name="J. Ferment. Bioeng.">
        <title>Molecular cloning and nucleotide sequence of the gene for an alkaline protease from the alkalophilic Bacillus sp. KSM-K16.</title>
        <authorList>
            <person name="Hakamada Y."/>
            <person name="Kobayashi T."/>
            <person name="Hitomi J."/>
            <person name="Kawai S."/>
            <person name="Ito S."/>
        </authorList>
    </citation>
    <scope>NUCLEOTIDE SEQUENCE [LARGE SCALE GENOMIC DNA]</scope>
    <source>
        <strain evidence="6 7">KSM-K16</strain>
    </source>
</reference>
<dbReference type="GO" id="GO:0004519">
    <property type="term" value="F:endonuclease activity"/>
    <property type="evidence" value="ECO:0007669"/>
    <property type="project" value="InterPro"/>
</dbReference>
<accession>Q5WIE0</accession>
<dbReference type="eggNOG" id="COG1403">
    <property type="taxonomic scope" value="Bacteria"/>
</dbReference>
<evidence type="ECO:0000313" key="6">
    <source>
        <dbReference type="EMBL" id="BAD63865.1"/>
    </source>
</evidence>
<dbReference type="Pfam" id="PF01844">
    <property type="entry name" value="HNH"/>
    <property type="match status" value="1"/>
</dbReference>
<organism evidence="6 7">
    <name type="scientific">Shouchella clausii (strain KSM-K16)</name>
    <name type="common">Alkalihalobacillus clausii</name>
    <dbReference type="NCBI Taxonomy" id="66692"/>
    <lineage>
        <taxon>Bacteria</taxon>
        <taxon>Bacillati</taxon>
        <taxon>Bacillota</taxon>
        <taxon>Bacilli</taxon>
        <taxon>Bacillales</taxon>
        <taxon>Bacillaceae</taxon>
        <taxon>Shouchella</taxon>
    </lineage>
</organism>
<dbReference type="PANTHER" id="PTHR41286:SF1">
    <property type="entry name" value="HNH NUCLEASE YAJD-RELATED"/>
    <property type="match status" value="1"/>
</dbReference>
<dbReference type="EMBL" id="AP006627">
    <property type="protein sequence ID" value="BAD63865.1"/>
    <property type="molecule type" value="Genomic_DNA"/>
</dbReference>
<keyword evidence="7" id="KW-1185">Reference proteome</keyword>
<dbReference type="Gene3D" id="1.10.30.50">
    <property type="match status" value="1"/>
</dbReference>
<dbReference type="KEGG" id="bcl:ABC1327"/>
<dbReference type="InterPro" id="IPR003615">
    <property type="entry name" value="HNH_nuc"/>
</dbReference>
<sequence>MNRMPPKPLRKCKCHGCGTLTRERYCEDHEHLIEKDKRDKWIQYDRTKRYNEDNKSYHAFYKSPQWIGMREAVKRRDHGLCVKCKQEGRLVPMDVVDHRVPLKDDWSLRLDPNNLQSLCHACHNLKTAKEKAKREM</sequence>
<protein>
    <recommendedName>
        <fullName evidence="4">Putative HNH nuclease YajD</fullName>
    </recommendedName>
</protein>
<evidence type="ECO:0000256" key="3">
    <source>
        <dbReference type="ARBA" id="ARBA00038412"/>
    </source>
</evidence>
<dbReference type="AlphaFoldDB" id="Q5WIE0"/>
<dbReference type="CDD" id="cd00085">
    <property type="entry name" value="HNHc"/>
    <property type="match status" value="1"/>
</dbReference>
<evidence type="ECO:0000256" key="2">
    <source>
        <dbReference type="ARBA" id="ARBA00022801"/>
    </source>
</evidence>
<name>Q5WIE0_SHOC1</name>
<reference evidence="7" key="4">
    <citation type="submission" date="2003-10" db="EMBL/GenBank/DDBJ databases">
        <title>The complete genome sequence of the alkaliphilic Bacillus clausii KSM-K16.</title>
        <authorList>
            <person name="Takaki Y."/>
            <person name="Kageyama Y."/>
            <person name="Shimamura S."/>
            <person name="Suzuki H."/>
            <person name="Nishi S."/>
            <person name="Hatada Y."/>
            <person name="Kawai S."/>
            <person name="Ito S."/>
            <person name="Horikoshi K."/>
        </authorList>
    </citation>
    <scope>NUCLEOTIDE SEQUENCE [LARGE SCALE GENOMIC DNA]</scope>
    <source>
        <strain evidence="7">KSM-K16</strain>
    </source>
</reference>
<reference evidence="6 7" key="5">
    <citation type="journal article" date="2007" name="Extremophiles">
        <title>Intragenomic diversity of the V1 regions of 16S rRNA genes in high-alkaline protease-producing Bacillus clausii spp.</title>
        <authorList>
            <person name="Kageyama Y."/>
            <person name="Takaki Y."/>
            <person name="Shimamura S."/>
            <person name="Nishi S."/>
            <person name="Nogi Y."/>
            <person name="Uchimura K."/>
            <person name="Kobayashi T."/>
            <person name="Hitomi J."/>
            <person name="Ozaki K."/>
            <person name="Kawai S."/>
            <person name="Ito S."/>
            <person name="Horikoshi K."/>
        </authorList>
    </citation>
    <scope>NUCLEOTIDE SEQUENCE [LARGE SCALE GENOMIC DNA]</scope>
    <source>
        <strain evidence="6 7">KSM-K16</strain>
    </source>
</reference>
<evidence type="ECO:0000256" key="4">
    <source>
        <dbReference type="ARBA" id="ARBA00040194"/>
    </source>
</evidence>
<dbReference type="GO" id="GO:0016787">
    <property type="term" value="F:hydrolase activity"/>
    <property type="evidence" value="ECO:0007669"/>
    <property type="project" value="UniProtKB-KW"/>
</dbReference>
<reference evidence="6 7" key="2">
    <citation type="journal article" date="1995" name="Appl. Microbiol. Biotechnol.">
        <title>Purification and properties of an alkaline protease from alkalophilic Bacillus sp. KSM-K16.</title>
        <authorList>
            <person name="Kobayashi T."/>
            <person name="Hakamada Y."/>
            <person name="Adachi S."/>
            <person name="Hitomi J."/>
            <person name="Yoshimatsu T."/>
            <person name="Koike K."/>
            <person name="Kawai S."/>
            <person name="Ito S."/>
        </authorList>
    </citation>
    <scope>NUCLEOTIDE SEQUENCE [LARGE SCALE GENOMIC DNA]</scope>
    <source>
        <strain evidence="6 7">KSM-K16</strain>
    </source>
</reference>
<dbReference type="InterPro" id="IPR002711">
    <property type="entry name" value="HNH"/>
</dbReference>
<dbReference type="GO" id="GO:0003676">
    <property type="term" value="F:nucleic acid binding"/>
    <property type="evidence" value="ECO:0007669"/>
    <property type="project" value="InterPro"/>
</dbReference>
<dbReference type="Proteomes" id="UP000001168">
    <property type="component" value="Chromosome"/>
</dbReference>
<feature type="domain" description="HNH nuclease" evidence="5">
    <location>
        <begin position="68"/>
        <end position="124"/>
    </location>
</feature>
<gene>
    <name evidence="6" type="ordered locus">ABC1327</name>
</gene>
<dbReference type="PANTHER" id="PTHR41286">
    <property type="entry name" value="HNH NUCLEASE YAJD-RELATED"/>
    <property type="match status" value="1"/>
</dbReference>
<keyword evidence="2" id="KW-0378">Hydrolase</keyword>
<dbReference type="GO" id="GO:0005829">
    <property type="term" value="C:cytosol"/>
    <property type="evidence" value="ECO:0007669"/>
    <property type="project" value="TreeGrafter"/>
</dbReference>
<evidence type="ECO:0000313" key="7">
    <source>
        <dbReference type="Proteomes" id="UP000001168"/>
    </source>
</evidence>
<dbReference type="GO" id="GO:0008270">
    <property type="term" value="F:zinc ion binding"/>
    <property type="evidence" value="ECO:0007669"/>
    <property type="project" value="InterPro"/>
</dbReference>
<reference evidence="6 7" key="3">
    <citation type="journal article" date="1997" name="Protein Eng.">
        <title>High-resolution crystal structure of M-protease: phylogeny aided analysis of the high-alkaline adaptation mechanism.</title>
        <authorList>
            <person name="Shirai T."/>
            <person name="Suzuki A."/>
            <person name="Yamane T."/>
            <person name="Ashida T."/>
            <person name="Kobayashi T."/>
            <person name="Ito S."/>
        </authorList>
    </citation>
    <scope>NUCLEOTIDE SEQUENCE [LARGE SCALE GENOMIC DNA]</scope>
    <source>
        <strain evidence="6 7">KSM-K16</strain>
    </source>
</reference>
<evidence type="ECO:0000259" key="5">
    <source>
        <dbReference type="SMART" id="SM00507"/>
    </source>
</evidence>
<evidence type="ECO:0000256" key="1">
    <source>
        <dbReference type="ARBA" id="ARBA00022722"/>
    </source>
</evidence>
<dbReference type="HOGENOM" id="CLU_108879_4_1_9"/>